<accession>A0AAE3KBZ1</accession>
<sequence length="312" mass="34720">MIEKDREERPARDVREEFGARQERDVAFYLRREFAARDDVAVFNDLRIAHEGEHAQIDHLVVHARGFVLVESKSIHGEVRVNKEGEWSRSYRGSWSGMPSPVRQVELQRRLLEQYLNAHAAHVLDKIAFGLFQSYFGGRMWDAFCAVSSSAIIHRETMPAEISERIVKSEFVGERLRGVIDRRAVLTTWPRFTEDEWPTLIAFLRYTAGKAGAGRAPAGEQAPGASGAGAAERLSVGAEPALRCRKCGEGRRLSAQSGRYGYFLRCQMCPTNTPMRSACRACGSHNGRVSKSGAAFIATCGNCGDAATIWRA</sequence>
<evidence type="ECO:0000313" key="2">
    <source>
        <dbReference type="EMBL" id="MCP1674298.1"/>
    </source>
</evidence>
<dbReference type="PROSITE" id="PS50965">
    <property type="entry name" value="NERD"/>
    <property type="match status" value="1"/>
</dbReference>
<feature type="domain" description="NERD" evidence="1">
    <location>
        <begin position="18"/>
        <end position="135"/>
    </location>
</feature>
<dbReference type="RefSeq" id="WP_253476204.1">
    <property type="nucleotide sequence ID" value="NZ_JALJXV010000003.1"/>
</dbReference>
<protein>
    <submittedName>
        <fullName evidence="2">Ribosomal protein L40E</fullName>
    </submittedName>
</protein>
<dbReference type="Proteomes" id="UP001205843">
    <property type="component" value="Unassembled WGS sequence"/>
</dbReference>
<dbReference type="GO" id="GO:0005840">
    <property type="term" value="C:ribosome"/>
    <property type="evidence" value="ECO:0007669"/>
    <property type="project" value="UniProtKB-KW"/>
</dbReference>
<proteinExistence type="predicted"/>
<reference evidence="2" key="1">
    <citation type="submission" date="2022-03" db="EMBL/GenBank/DDBJ databases">
        <title>Genomic Encyclopedia of Type Strains, Phase III (KMG-III): the genomes of soil and plant-associated and newly described type strains.</title>
        <authorList>
            <person name="Whitman W."/>
        </authorList>
    </citation>
    <scope>NUCLEOTIDE SEQUENCE</scope>
    <source>
        <strain evidence="2">ANL 6-2</strain>
    </source>
</reference>
<organism evidence="2 3">
    <name type="scientific">Natronocella acetinitrilica</name>
    <dbReference type="NCBI Taxonomy" id="414046"/>
    <lineage>
        <taxon>Bacteria</taxon>
        <taxon>Pseudomonadati</taxon>
        <taxon>Pseudomonadota</taxon>
        <taxon>Gammaproteobacteria</taxon>
        <taxon>Chromatiales</taxon>
        <taxon>Ectothiorhodospiraceae</taxon>
        <taxon>Natronocella</taxon>
    </lineage>
</organism>
<dbReference type="EMBL" id="JALJXV010000003">
    <property type="protein sequence ID" value="MCP1674298.1"/>
    <property type="molecule type" value="Genomic_DNA"/>
</dbReference>
<comment type="caution">
    <text evidence="2">The sequence shown here is derived from an EMBL/GenBank/DDBJ whole genome shotgun (WGS) entry which is preliminary data.</text>
</comment>
<dbReference type="AlphaFoldDB" id="A0AAE3KBZ1"/>
<keyword evidence="2" id="KW-0689">Ribosomal protein</keyword>
<keyword evidence="2" id="KW-0687">Ribonucleoprotein</keyword>
<keyword evidence="3" id="KW-1185">Reference proteome</keyword>
<gene>
    <name evidence="2" type="ORF">J2T57_001400</name>
</gene>
<name>A0AAE3KBZ1_9GAMM</name>
<evidence type="ECO:0000313" key="3">
    <source>
        <dbReference type="Proteomes" id="UP001205843"/>
    </source>
</evidence>
<dbReference type="InterPro" id="IPR011528">
    <property type="entry name" value="NERD"/>
</dbReference>
<dbReference type="Pfam" id="PF08378">
    <property type="entry name" value="NERD"/>
    <property type="match status" value="1"/>
</dbReference>
<evidence type="ECO:0000259" key="1">
    <source>
        <dbReference type="PROSITE" id="PS50965"/>
    </source>
</evidence>